<comment type="caution">
    <text evidence="3">The sequence shown here is derived from an EMBL/GenBank/DDBJ whole genome shotgun (WGS) entry which is preliminary data.</text>
</comment>
<dbReference type="InterPro" id="IPR013955">
    <property type="entry name" value="Rep_factor-A_C"/>
</dbReference>
<dbReference type="GO" id="GO:0003964">
    <property type="term" value="F:RNA-directed DNA polymerase activity"/>
    <property type="evidence" value="ECO:0007669"/>
    <property type="project" value="UniProtKB-KW"/>
</dbReference>
<evidence type="ECO:0000313" key="4">
    <source>
        <dbReference type="Proteomes" id="UP001151760"/>
    </source>
</evidence>
<organism evidence="3 4">
    <name type="scientific">Tanacetum coccineum</name>
    <dbReference type="NCBI Taxonomy" id="301880"/>
    <lineage>
        <taxon>Eukaryota</taxon>
        <taxon>Viridiplantae</taxon>
        <taxon>Streptophyta</taxon>
        <taxon>Embryophyta</taxon>
        <taxon>Tracheophyta</taxon>
        <taxon>Spermatophyta</taxon>
        <taxon>Magnoliopsida</taxon>
        <taxon>eudicotyledons</taxon>
        <taxon>Gunneridae</taxon>
        <taxon>Pentapetalae</taxon>
        <taxon>asterids</taxon>
        <taxon>campanulids</taxon>
        <taxon>Asterales</taxon>
        <taxon>Asteraceae</taxon>
        <taxon>Asteroideae</taxon>
        <taxon>Anthemideae</taxon>
        <taxon>Anthemidinae</taxon>
        <taxon>Tanacetum</taxon>
    </lineage>
</organism>
<keyword evidence="3" id="KW-0808">Transferase</keyword>
<keyword evidence="3" id="KW-0548">Nucleotidyltransferase</keyword>
<name>A0ABQ5A9C8_9ASTR</name>
<dbReference type="InterPro" id="IPR012340">
    <property type="entry name" value="NA-bd_OB-fold"/>
</dbReference>
<dbReference type="InterPro" id="IPR009091">
    <property type="entry name" value="RCC1/BLIP-II"/>
</dbReference>
<dbReference type="Gene3D" id="2.130.10.30">
    <property type="entry name" value="Regulator of chromosome condensation 1/beta-lactamase-inhibitor protein II"/>
    <property type="match status" value="1"/>
</dbReference>
<keyword evidence="3" id="KW-0695">RNA-directed DNA polymerase</keyword>
<protein>
    <submittedName>
        <fullName evidence="3">Reverse transcriptase domain-containing protein</fullName>
    </submittedName>
</protein>
<dbReference type="PANTHER" id="PTHR47165:SF4">
    <property type="entry name" value="OS03G0429900 PROTEIN"/>
    <property type="match status" value="1"/>
</dbReference>
<dbReference type="Gene3D" id="2.40.50.140">
    <property type="entry name" value="Nucleic acid-binding proteins"/>
    <property type="match status" value="2"/>
</dbReference>
<dbReference type="SUPFAM" id="SSF50249">
    <property type="entry name" value="Nucleic acid-binding proteins"/>
    <property type="match status" value="1"/>
</dbReference>
<feature type="compositionally biased region" description="Basic and acidic residues" evidence="1">
    <location>
        <begin position="525"/>
        <end position="535"/>
    </location>
</feature>
<evidence type="ECO:0000313" key="3">
    <source>
        <dbReference type="EMBL" id="GJS99240.1"/>
    </source>
</evidence>
<accession>A0ABQ5A9C8</accession>
<dbReference type="EMBL" id="BQNB010012104">
    <property type="protein sequence ID" value="GJS99240.1"/>
    <property type="molecule type" value="Genomic_DNA"/>
</dbReference>
<dbReference type="Proteomes" id="UP001151760">
    <property type="component" value="Unassembled WGS sequence"/>
</dbReference>
<dbReference type="PANTHER" id="PTHR47165">
    <property type="entry name" value="OS03G0429900 PROTEIN"/>
    <property type="match status" value="1"/>
</dbReference>
<evidence type="ECO:0000256" key="1">
    <source>
        <dbReference type="SAM" id="MobiDB-lite"/>
    </source>
</evidence>
<dbReference type="Pfam" id="PF08646">
    <property type="entry name" value="Rep_fac-A_C"/>
    <property type="match status" value="1"/>
</dbReference>
<feature type="region of interest" description="Disordered" evidence="1">
    <location>
        <begin position="512"/>
        <end position="574"/>
    </location>
</feature>
<proteinExistence type="predicted"/>
<sequence>MLIASLSSVNLRRLRDQLLDIKNEKDKISFDNISTKWLYFDRLLNTKADVEEFRVKLSTLEVKNSRCTMLSHMDVHEYANIGCCLHIYKVVKARSGGHTVVQTEDGCSFSFGWNKHGQLEVALSLVQCLITDVRDVACGNDFTVWLTSLKGASIRCGTSMLPLADTTAPNLLSLTQRGNIAQNFMRLKEGAIYSVKNFTVLPNKDEFCVMRFVDFMLKFVGDTTVRTSFVKSDGFTRYPFQLVEIHALEPTNNKYLIDAAGYVTNVGRTTQTRTGSKTLDFYLANCRVQQIRVTLWGGLGDLLIEKRTPMWGYRLYSTSSTLIVDDKKIPMLKRLKTDDSGVELTKDILSVENTAPKDGTLKNLLMWARNRKYDSSTFFCEVNIDKVRTKKGWNYPSCGGEKYKKGNLDRKEGRFWCDSCNNSMEYPVIRYRLELEISDDTDEENHSGLPPALANIVGTSHTLELKSHTYYEHGTYESFTCWKVVTSKDVEEGASSGMVAVNDASKAPALKRLNKTPLVATPSKSGEEKKQRREELEDSDAEGSFVADSQPKGGDVACSSDTRKRKRVVLDDSE</sequence>
<evidence type="ECO:0000259" key="2">
    <source>
        <dbReference type="Pfam" id="PF08646"/>
    </source>
</evidence>
<reference evidence="3" key="1">
    <citation type="journal article" date="2022" name="Int. J. Mol. Sci.">
        <title>Draft Genome of Tanacetum Coccineum: Genomic Comparison of Closely Related Tanacetum-Family Plants.</title>
        <authorList>
            <person name="Yamashiro T."/>
            <person name="Shiraishi A."/>
            <person name="Nakayama K."/>
            <person name="Satake H."/>
        </authorList>
    </citation>
    <scope>NUCLEOTIDE SEQUENCE</scope>
</reference>
<dbReference type="SUPFAM" id="SSF50985">
    <property type="entry name" value="RCC1/BLIP-II"/>
    <property type="match status" value="1"/>
</dbReference>
<keyword evidence="4" id="KW-1185">Reference proteome</keyword>
<feature type="domain" description="Replication factor A C-terminal" evidence="2">
    <location>
        <begin position="383"/>
        <end position="461"/>
    </location>
</feature>
<reference evidence="3" key="2">
    <citation type="submission" date="2022-01" db="EMBL/GenBank/DDBJ databases">
        <authorList>
            <person name="Yamashiro T."/>
            <person name="Shiraishi A."/>
            <person name="Satake H."/>
            <person name="Nakayama K."/>
        </authorList>
    </citation>
    <scope>NUCLEOTIDE SEQUENCE</scope>
</reference>
<gene>
    <name evidence="3" type="ORF">Tco_0820410</name>
</gene>